<reference evidence="9" key="1">
    <citation type="submission" date="2021-02" db="EMBL/GenBank/DDBJ databases">
        <authorList>
            <person name="Nowell W R."/>
        </authorList>
    </citation>
    <scope>NUCLEOTIDE SEQUENCE</scope>
</reference>
<evidence type="ECO:0000256" key="7">
    <source>
        <dbReference type="ARBA" id="ARBA00023136"/>
    </source>
</evidence>
<sequence length="212" mass="23910">MHFYETTEALPLLGSVPQALVDEEDKIISSTVENTQPALVDDESPYDIVAANVSNRDDPTLPCLTFRSCTLGLLFTCILAFVNQFFSFRTTPILLGMIVPQLLSYPMGKAMASLLPYRTVMLFGGRWKFSLNPGPFSIKEHCIISTMASTASVKPSSANFVHRYPMSPMTFMVYSSILRCLRHRTHRLRSWRTHALVYAFSRCDHCVHFSST</sequence>
<dbReference type="OrthoDB" id="10066099at2759"/>
<proteinExistence type="predicted"/>
<dbReference type="InterPro" id="IPR004813">
    <property type="entry name" value="OPT"/>
</dbReference>
<keyword evidence="5" id="KW-0653">Protein transport</keyword>
<keyword evidence="4" id="KW-0571">Peptide transport</keyword>
<evidence type="ECO:0000256" key="2">
    <source>
        <dbReference type="ARBA" id="ARBA00022448"/>
    </source>
</evidence>
<evidence type="ECO:0000313" key="10">
    <source>
        <dbReference type="Proteomes" id="UP000663882"/>
    </source>
</evidence>
<dbReference type="GO" id="GO:0035673">
    <property type="term" value="F:oligopeptide transmembrane transporter activity"/>
    <property type="evidence" value="ECO:0007669"/>
    <property type="project" value="InterPro"/>
</dbReference>
<dbReference type="GO" id="GO:0016020">
    <property type="term" value="C:membrane"/>
    <property type="evidence" value="ECO:0007669"/>
    <property type="project" value="UniProtKB-SubCell"/>
</dbReference>
<keyword evidence="3 8" id="KW-0812">Transmembrane</keyword>
<keyword evidence="6 8" id="KW-1133">Transmembrane helix</keyword>
<evidence type="ECO:0000256" key="1">
    <source>
        <dbReference type="ARBA" id="ARBA00004141"/>
    </source>
</evidence>
<evidence type="ECO:0000256" key="8">
    <source>
        <dbReference type="SAM" id="Phobius"/>
    </source>
</evidence>
<keyword evidence="2" id="KW-0813">Transport</keyword>
<dbReference type="EMBL" id="CAJNOO010000454">
    <property type="protein sequence ID" value="CAF0947564.1"/>
    <property type="molecule type" value="Genomic_DNA"/>
</dbReference>
<dbReference type="PANTHER" id="PTHR22601">
    <property type="entry name" value="ISP4 LIKE PROTEIN"/>
    <property type="match status" value="1"/>
</dbReference>
<evidence type="ECO:0000256" key="5">
    <source>
        <dbReference type="ARBA" id="ARBA00022927"/>
    </source>
</evidence>
<comment type="subcellular location">
    <subcellularLocation>
        <location evidence="1">Membrane</location>
        <topology evidence="1">Multi-pass membrane protein</topology>
    </subcellularLocation>
</comment>
<dbReference type="GO" id="GO:0015031">
    <property type="term" value="P:protein transport"/>
    <property type="evidence" value="ECO:0007669"/>
    <property type="project" value="UniProtKB-KW"/>
</dbReference>
<evidence type="ECO:0000256" key="6">
    <source>
        <dbReference type="ARBA" id="ARBA00022989"/>
    </source>
</evidence>
<evidence type="ECO:0000313" key="9">
    <source>
        <dbReference type="EMBL" id="CAF0947564.1"/>
    </source>
</evidence>
<name>A0A814CW32_9BILA</name>
<evidence type="ECO:0000256" key="4">
    <source>
        <dbReference type="ARBA" id="ARBA00022856"/>
    </source>
</evidence>
<feature type="transmembrane region" description="Helical" evidence="8">
    <location>
        <begin position="94"/>
        <end position="117"/>
    </location>
</feature>
<dbReference type="AlphaFoldDB" id="A0A814CW32"/>
<keyword evidence="7 8" id="KW-0472">Membrane</keyword>
<evidence type="ECO:0000256" key="3">
    <source>
        <dbReference type="ARBA" id="ARBA00022692"/>
    </source>
</evidence>
<comment type="caution">
    <text evidence="9">The sequence shown here is derived from an EMBL/GenBank/DDBJ whole genome shotgun (WGS) entry which is preliminary data.</text>
</comment>
<accession>A0A814CW32</accession>
<protein>
    <submittedName>
        <fullName evidence="9">Uncharacterized protein</fullName>
    </submittedName>
</protein>
<dbReference type="Proteomes" id="UP000663882">
    <property type="component" value="Unassembled WGS sequence"/>
</dbReference>
<dbReference type="Pfam" id="PF03169">
    <property type="entry name" value="OPT"/>
    <property type="match status" value="1"/>
</dbReference>
<feature type="transmembrane region" description="Helical" evidence="8">
    <location>
        <begin position="64"/>
        <end position="82"/>
    </location>
</feature>
<gene>
    <name evidence="9" type="ORF">RFH988_LOCUS11444</name>
</gene>
<organism evidence="9 10">
    <name type="scientific">Rotaria sordida</name>
    <dbReference type="NCBI Taxonomy" id="392033"/>
    <lineage>
        <taxon>Eukaryota</taxon>
        <taxon>Metazoa</taxon>
        <taxon>Spiralia</taxon>
        <taxon>Gnathifera</taxon>
        <taxon>Rotifera</taxon>
        <taxon>Eurotatoria</taxon>
        <taxon>Bdelloidea</taxon>
        <taxon>Philodinida</taxon>
        <taxon>Philodinidae</taxon>
        <taxon>Rotaria</taxon>
    </lineage>
</organism>
<dbReference type="InterPro" id="IPR004648">
    <property type="entry name" value="Oligpept_transpt"/>
</dbReference>